<protein>
    <submittedName>
        <fullName evidence="3">Uncharacterized protein</fullName>
    </submittedName>
</protein>
<sequence length="67" mass="7183">MTDGPSEAAWSRLFSGREPLGPGVVSVPFGRSGSAGADRPEETTRYGGAAREPREDRAAHERIGRTR</sequence>
<dbReference type="AlphaFoldDB" id="A0A1V3C1C7"/>
<dbReference type="Proteomes" id="UP000584931">
    <property type="component" value="Unassembled WGS sequence"/>
</dbReference>
<dbReference type="EMBL" id="JACCHL010000001">
    <property type="protein sequence ID" value="NYH55784.1"/>
    <property type="molecule type" value="Genomic_DNA"/>
</dbReference>
<reference evidence="4" key="2">
    <citation type="submission" date="2016-08" db="EMBL/GenBank/DDBJ databases">
        <authorList>
            <person name="Tokovenko B."/>
            <person name="Kalinowski J."/>
        </authorList>
    </citation>
    <scope>NUCLEOTIDE SEQUENCE [LARGE SCALE GENOMIC DNA]</scope>
    <source>
        <strain evidence="4">UTMC102</strain>
    </source>
</reference>
<dbReference type="Proteomes" id="UP000189004">
    <property type="component" value="Unassembled WGS sequence"/>
</dbReference>
<name>A0A1V3C1C7_9ACTN</name>
<feature type="compositionally biased region" description="Basic and acidic residues" evidence="1">
    <location>
        <begin position="51"/>
        <end position="67"/>
    </location>
</feature>
<keyword evidence="4" id="KW-1185">Reference proteome</keyword>
<evidence type="ECO:0000313" key="4">
    <source>
        <dbReference type="Proteomes" id="UP000189004"/>
    </source>
</evidence>
<evidence type="ECO:0000313" key="5">
    <source>
        <dbReference type="Proteomes" id="UP000584931"/>
    </source>
</evidence>
<reference evidence="3" key="1">
    <citation type="submission" date="2016-08" db="EMBL/GenBank/DDBJ databases">
        <authorList>
            <person name="Seilhamer J.J."/>
        </authorList>
    </citation>
    <scope>NUCLEOTIDE SEQUENCE [LARGE SCALE GENOMIC DNA]</scope>
    <source>
        <strain evidence="3">UTMC102</strain>
    </source>
</reference>
<dbReference type="EMBL" id="MCOK01000001">
    <property type="protein sequence ID" value="OOC54306.1"/>
    <property type="molecule type" value="Genomic_DNA"/>
</dbReference>
<comment type="caution">
    <text evidence="3">The sequence shown here is derived from an EMBL/GenBank/DDBJ whole genome shotgun (WGS) entry which is preliminary data.</text>
</comment>
<evidence type="ECO:0000313" key="2">
    <source>
        <dbReference type="EMBL" id="NYH55784.1"/>
    </source>
</evidence>
<reference evidence="2 5" key="3">
    <citation type="submission" date="2020-07" db="EMBL/GenBank/DDBJ databases">
        <title>Sequencing the genomes of 1000 actinobacteria strains.</title>
        <authorList>
            <person name="Klenk H.-P."/>
        </authorList>
    </citation>
    <scope>NUCLEOTIDE SEQUENCE [LARGE SCALE GENOMIC DNA]</scope>
    <source>
        <strain evidence="2 5">DSM 45278</strain>
    </source>
</reference>
<feature type="region of interest" description="Disordered" evidence="1">
    <location>
        <begin position="1"/>
        <end position="67"/>
    </location>
</feature>
<accession>A0A1V3C1C7</accession>
<proteinExistence type="predicted"/>
<evidence type="ECO:0000313" key="3">
    <source>
        <dbReference type="EMBL" id="OOC54306.1"/>
    </source>
</evidence>
<organism evidence="3 4">
    <name type="scientific">Nocardiopsis sinuspersici</name>
    <dbReference type="NCBI Taxonomy" id="501010"/>
    <lineage>
        <taxon>Bacteria</taxon>
        <taxon>Bacillati</taxon>
        <taxon>Actinomycetota</taxon>
        <taxon>Actinomycetes</taxon>
        <taxon>Streptosporangiales</taxon>
        <taxon>Nocardiopsidaceae</taxon>
        <taxon>Nocardiopsis</taxon>
    </lineage>
</organism>
<gene>
    <name evidence="2" type="ORF">HNR06_005373</name>
    <name evidence="3" type="ORF">NOSIN_11230</name>
</gene>
<evidence type="ECO:0000256" key="1">
    <source>
        <dbReference type="SAM" id="MobiDB-lite"/>
    </source>
</evidence>
<accession>A0A7Y9XHB7</accession>